<evidence type="ECO:0000313" key="2">
    <source>
        <dbReference type="Proteomes" id="UP001056120"/>
    </source>
</evidence>
<reference evidence="1 2" key="2">
    <citation type="journal article" date="2022" name="Mol. Ecol. Resour.">
        <title>The genomes of chicory, endive, great burdock and yacon provide insights into Asteraceae paleo-polyploidization history and plant inulin production.</title>
        <authorList>
            <person name="Fan W."/>
            <person name="Wang S."/>
            <person name="Wang H."/>
            <person name="Wang A."/>
            <person name="Jiang F."/>
            <person name="Liu H."/>
            <person name="Zhao H."/>
            <person name="Xu D."/>
            <person name="Zhang Y."/>
        </authorList>
    </citation>
    <scope>NUCLEOTIDE SEQUENCE [LARGE SCALE GENOMIC DNA]</scope>
    <source>
        <strain evidence="2">cv. Yunnan</strain>
        <tissue evidence="1">Leaves</tissue>
    </source>
</reference>
<accession>A0ACB9DAG2</accession>
<dbReference type="Proteomes" id="UP001056120">
    <property type="component" value="Linkage Group LG20"/>
</dbReference>
<organism evidence="1 2">
    <name type="scientific">Smallanthus sonchifolius</name>
    <dbReference type="NCBI Taxonomy" id="185202"/>
    <lineage>
        <taxon>Eukaryota</taxon>
        <taxon>Viridiplantae</taxon>
        <taxon>Streptophyta</taxon>
        <taxon>Embryophyta</taxon>
        <taxon>Tracheophyta</taxon>
        <taxon>Spermatophyta</taxon>
        <taxon>Magnoliopsida</taxon>
        <taxon>eudicotyledons</taxon>
        <taxon>Gunneridae</taxon>
        <taxon>Pentapetalae</taxon>
        <taxon>asterids</taxon>
        <taxon>campanulids</taxon>
        <taxon>Asterales</taxon>
        <taxon>Asteraceae</taxon>
        <taxon>Asteroideae</taxon>
        <taxon>Heliantheae alliance</taxon>
        <taxon>Millerieae</taxon>
        <taxon>Smallanthus</taxon>
    </lineage>
</organism>
<evidence type="ECO:0000313" key="1">
    <source>
        <dbReference type="EMBL" id="KAI3743572.1"/>
    </source>
</evidence>
<protein>
    <submittedName>
        <fullName evidence="1">Uncharacterized protein</fullName>
    </submittedName>
</protein>
<sequence length="255" mass="28959">MGGLVYSCSIFNMHPRNGGRRRQGFWQRKLWFPNRFFTLNVATITLIAIALTKLPVNLTIDTIEGTQVYATHNSNEYTKISSIIFLVTMLANFLPSLGNINDKELLMNIVALGILVITIIVNTIIQTFTQVHLLSIRAIGTLIFYVSLAIFSNFNGLTSRNILEHWYIESQRLVSNHQEKMYSSKQRKRYVKSGFNGVLEFDNGEVPPLFPEETHNCWSLVIVTLTTTAMTLPNITNGHFKTLLSSMRELKASKL</sequence>
<comment type="caution">
    <text evidence="1">The sequence shown here is derived from an EMBL/GenBank/DDBJ whole genome shotgun (WGS) entry which is preliminary data.</text>
</comment>
<reference evidence="2" key="1">
    <citation type="journal article" date="2022" name="Mol. Ecol. Resour.">
        <title>The genomes of chicory, endive, great burdock and yacon provide insights into Asteraceae palaeo-polyploidization history and plant inulin production.</title>
        <authorList>
            <person name="Fan W."/>
            <person name="Wang S."/>
            <person name="Wang H."/>
            <person name="Wang A."/>
            <person name="Jiang F."/>
            <person name="Liu H."/>
            <person name="Zhao H."/>
            <person name="Xu D."/>
            <person name="Zhang Y."/>
        </authorList>
    </citation>
    <scope>NUCLEOTIDE SEQUENCE [LARGE SCALE GENOMIC DNA]</scope>
    <source>
        <strain evidence="2">cv. Yunnan</strain>
    </source>
</reference>
<gene>
    <name evidence="1" type="ORF">L1987_61282</name>
</gene>
<proteinExistence type="predicted"/>
<dbReference type="EMBL" id="CM042037">
    <property type="protein sequence ID" value="KAI3743572.1"/>
    <property type="molecule type" value="Genomic_DNA"/>
</dbReference>
<name>A0ACB9DAG2_9ASTR</name>
<keyword evidence="2" id="KW-1185">Reference proteome</keyword>